<proteinExistence type="predicted"/>
<keyword evidence="4" id="KW-1185">Reference proteome</keyword>
<protein>
    <submittedName>
        <fullName evidence="3">Uncharacterized protein</fullName>
    </submittedName>
</protein>
<comment type="caution">
    <text evidence="3">The sequence shown here is derived from an EMBL/GenBank/DDBJ whole genome shotgun (WGS) entry which is preliminary data.</text>
</comment>
<feature type="region of interest" description="Disordered" evidence="2">
    <location>
        <begin position="1"/>
        <end position="29"/>
    </location>
</feature>
<evidence type="ECO:0000313" key="3">
    <source>
        <dbReference type="EMBL" id="KAK3264763.1"/>
    </source>
</evidence>
<accession>A0AAE0FS52</accession>
<feature type="compositionally biased region" description="Acidic residues" evidence="2">
    <location>
        <begin position="1"/>
        <end position="23"/>
    </location>
</feature>
<evidence type="ECO:0000256" key="2">
    <source>
        <dbReference type="SAM" id="MobiDB-lite"/>
    </source>
</evidence>
<feature type="compositionally biased region" description="Basic and acidic residues" evidence="2">
    <location>
        <begin position="165"/>
        <end position="176"/>
    </location>
</feature>
<feature type="coiled-coil region" evidence="1">
    <location>
        <begin position="76"/>
        <end position="103"/>
    </location>
</feature>
<gene>
    <name evidence="3" type="ORF">CYMTET_26516</name>
</gene>
<reference evidence="3 4" key="1">
    <citation type="journal article" date="2015" name="Genome Biol. Evol.">
        <title>Comparative Genomics of a Bacterivorous Green Alga Reveals Evolutionary Causalities and Consequences of Phago-Mixotrophic Mode of Nutrition.</title>
        <authorList>
            <person name="Burns J.A."/>
            <person name="Paasch A."/>
            <person name="Narechania A."/>
            <person name="Kim E."/>
        </authorList>
    </citation>
    <scope>NUCLEOTIDE SEQUENCE [LARGE SCALE GENOMIC DNA]</scope>
    <source>
        <strain evidence="3 4">PLY_AMNH</strain>
    </source>
</reference>
<organism evidence="3 4">
    <name type="scientific">Cymbomonas tetramitiformis</name>
    <dbReference type="NCBI Taxonomy" id="36881"/>
    <lineage>
        <taxon>Eukaryota</taxon>
        <taxon>Viridiplantae</taxon>
        <taxon>Chlorophyta</taxon>
        <taxon>Pyramimonadophyceae</taxon>
        <taxon>Pyramimonadales</taxon>
        <taxon>Pyramimonadaceae</taxon>
        <taxon>Cymbomonas</taxon>
    </lineage>
</organism>
<sequence length="200" mass="22745">MVEEVSQADDEYSDDFEESDDEQNIEKANEAWCEDLDERKSALRELYNQHVEPQGQPVSLQKWSVQTALWNTRNAKAALEESMRGIREQMAALQMRVKRLDLKKGITNLDTVNEFEPASSTPEGIYCDGLVDDLLDEISDAEDREADSTCAKLELNKEFFFLDNRNEPADNCRSTEGDLGFVGSPRSPDKVVSFGRRAQR</sequence>
<dbReference type="AlphaFoldDB" id="A0AAE0FS52"/>
<evidence type="ECO:0000313" key="4">
    <source>
        <dbReference type="Proteomes" id="UP001190700"/>
    </source>
</evidence>
<keyword evidence="1" id="KW-0175">Coiled coil</keyword>
<evidence type="ECO:0000256" key="1">
    <source>
        <dbReference type="SAM" id="Coils"/>
    </source>
</evidence>
<feature type="region of interest" description="Disordered" evidence="2">
    <location>
        <begin position="165"/>
        <end position="200"/>
    </location>
</feature>
<dbReference type="EMBL" id="LGRX02014369">
    <property type="protein sequence ID" value="KAK3264763.1"/>
    <property type="molecule type" value="Genomic_DNA"/>
</dbReference>
<name>A0AAE0FS52_9CHLO</name>
<dbReference type="Proteomes" id="UP001190700">
    <property type="component" value="Unassembled WGS sequence"/>
</dbReference>